<gene>
    <name evidence="1" type="ORF">BT96DRAFT_64524</name>
</gene>
<dbReference type="AlphaFoldDB" id="A0A6A4GD64"/>
<name>A0A6A4GD64_9AGAR</name>
<reference evidence="1" key="1">
    <citation type="journal article" date="2019" name="Environ. Microbiol.">
        <title>Fungal ecological strategies reflected in gene transcription - a case study of two litter decomposers.</title>
        <authorList>
            <person name="Barbi F."/>
            <person name="Kohler A."/>
            <person name="Barry K."/>
            <person name="Baskaran P."/>
            <person name="Daum C."/>
            <person name="Fauchery L."/>
            <person name="Ihrmark K."/>
            <person name="Kuo A."/>
            <person name="LaButti K."/>
            <person name="Lipzen A."/>
            <person name="Morin E."/>
            <person name="Grigoriev I.V."/>
            <person name="Henrissat B."/>
            <person name="Lindahl B."/>
            <person name="Martin F."/>
        </authorList>
    </citation>
    <scope>NUCLEOTIDE SEQUENCE</scope>
    <source>
        <strain evidence="1">JB14</strain>
    </source>
</reference>
<evidence type="ECO:0000313" key="1">
    <source>
        <dbReference type="EMBL" id="KAE9383397.1"/>
    </source>
</evidence>
<evidence type="ECO:0000313" key="2">
    <source>
        <dbReference type="Proteomes" id="UP000799118"/>
    </source>
</evidence>
<protein>
    <submittedName>
        <fullName evidence="1">Uncharacterized protein</fullName>
    </submittedName>
</protein>
<organism evidence="1 2">
    <name type="scientific">Gymnopus androsaceus JB14</name>
    <dbReference type="NCBI Taxonomy" id="1447944"/>
    <lineage>
        <taxon>Eukaryota</taxon>
        <taxon>Fungi</taxon>
        <taxon>Dikarya</taxon>
        <taxon>Basidiomycota</taxon>
        <taxon>Agaricomycotina</taxon>
        <taxon>Agaricomycetes</taxon>
        <taxon>Agaricomycetidae</taxon>
        <taxon>Agaricales</taxon>
        <taxon>Marasmiineae</taxon>
        <taxon>Omphalotaceae</taxon>
        <taxon>Gymnopus</taxon>
    </lineage>
</organism>
<accession>A0A6A4GD64</accession>
<dbReference type="EMBL" id="ML770499">
    <property type="protein sequence ID" value="KAE9383397.1"/>
    <property type="molecule type" value="Genomic_DNA"/>
</dbReference>
<sequence length="139" mass="15596">MFASLKRLSVDFDIIGCILRILAVRGYPTSVLLKIHAISLAADMALEQNHTKNQKKLAEILSDLDAARSTWPQPIAQSTLLSCVEKFHRNIQYSPPHICASCGSEDRDRTGDFINVEDAPSLEVLRCRDSFILQHIPKH</sequence>
<dbReference type="Proteomes" id="UP000799118">
    <property type="component" value="Unassembled WGS sequence"/>
</dbReference>
<proteinExistence type="predicted"/>
<keyword evidence="2" id="KW-1185">Reference proteome</keyword>